<protein>
    <submittedName>
        <fullName evidence="2">Uncharacterized protein</fullName>
    </submittedName>
</protein>
<reference evidence="2" key="1">
    <citation type="submission" date="2022-11" db="UniProtKB">
        <authorList>
            <consortium name="WormBaseParasite"/>
        </authorList>
    </citation>
    <scope>IDENTIFICATION</scope>
</reference>
<dbReference type="AlphaFoldDB" id="A0A914P0G0"/>
<keyword evidence="1" id="KW-1185">Reference proteome</keyword>
<organism evidence="1 2">
    <name type="scientific">Panagrolaimus davidi</name>
    <dbReference type="NCBI Taxonomy" id="227884"/>
    <lineage>
        <taxon>Eukaryota</taxon>
        <taxon>Metazoa</taxon>
        <taxon>Ecdysozoa</taxon>
        <taxon>Nematoda</taxon>
        <taxon>Chromadorea</taxon>
        <taxon>Rhabditida</taxon>
        <taxon>Tylenchina</taxon>
        <taxon>Panagrolaimomorpha</taxon>
        <taxon>Panagrolaimoidea</taxon>
        <taxon>Panagrolaimidae</taxon>
        <taxon>Panagrolaimus</taxon>
    </lineage>
</organism>
<evidence type="ECO:0000313" key="2">
    <source>
        <dbReference type="WBParaSite" id="PDA_v2.g1124.t1"/>
    </source>
</evidence>
<dbReference type="Proteomes" id="UP000887578">
    <property type="component" value="Unplaced"/>
</dbReference>
<proteinExistence type="predicted"/>
<dbReference type="PANTHER" id="PTHR34401">
    <property type="entry name" value="PROTEIN CBG12388-RELATED"/>
    <property type="match status" value="1"/>
</dbReference>
<accession>A0A914P0G0</accession>
<evidence type="ECO:0000313" key="1">
    <source>
        <dbReference type="Proteomes" id="UP000887578"/>
    </source>
</evidence>
<dbReference type="PANTHER" id="PTHR34401:SF6">
    <property type="entry name" value="DUF19 DOMAIN-CONTAINING PROTEIN"/>
    <property type="match status" value="1"/>
</dbReference>
<name>A0A914P0G0_9BILA</name>
<sequence length="225" mass="25261">MIEEMSKMVLTQFSSILSPKTLAKFSSPKTSTPASSVTTSTATSTEKIRQCTCSESDDCISEAYRTYSKCQNSCKSHLEYYSSKPEEFISCIPKNPSGFSTINKCLKENIQDFCSDSDGSRITFIQKPNYNQSLTFEFNFDFGKAVIDMIVLEHLKAFYSCTGTCMKEKIVGCYNRKLCGINLPKNHDLGNIGYFCPAFQSSVNSNLIKALPCFAMQQIFPKFFN</sequence>
<dbReference type="WBParaSite" id="PDA_v2.g1124.t1">
    <property type="protein sequence ID" value="PDA_v2.g1124.t1"/>
    <property type="gene ID" value="PDA_v2.g1124"/>
</dbReference>